<proteinExistence type="predicted"/>
<reference evidence="1 2" key="1">
    <citation type="submission" date="2020-08" db="EMBL/GenBank/DDBJ databases">
        <title>Genomic Encyclopedia of Type Strains, Phase III (KMG-III): the genomes of soil and plant-associated and newly described type strains.</title>
        <authorList>
            <person name="Whitman W."/>
        </authorList>
    </citation>
    <scope>NUCLEOTIDE SEQUENCE [LARGE SCALE GENOMIC DNA]</scope>
    <source>
        <strain evidence="1 2">CECT 8840</strain>
    </source>
</reference>
<keyword evidence="2" id="KW-1185">Reference proteome</keyword>
<gene>
    <name evidence="1" type="ORF">FHS44_005185</name>
</gene>
<dbReference type="RefSeq" id="WP_184718871.1">
    <property type="nucleotide sequence ID" value="NZ_JACHJP010000005.1"/>
</dbReference>
<evidence type="ECO:0000313" key="2">
    <source>
        <dbReference type="Proteomes" id="UP000552644"/>
    </source>
</evidence>
<organism evidence="1 2">
    <name type="scientific">Streptosporangium saharense</name>
    <dbReference type="NCBI Taxonomy" id="1706840"/>
    <lineage>
        <taxon>Bacteria</taxon>
        <taxon>Bacillati</taxon>
        <taxon>Actinomycetota</taxon>
        <taxon>Actinomycetes</taxon>
        <taxon>Streptosporangiales</taxon>
        <taxon>Streptosporangiaceae</taxon>
        <taxon>Streptosporangium</taxon>
    </lineage>
</organism>
<dbReference type="Proteomes" id="UP000552644">
    <property type="component" value="Unassembled WGS sequence"/>
</dbReference>
<dbReference type="AlphaFoldDB" id="A0A7W7QQW4"/>
<dbReference type="EMBL" id="JACHJP010000005">
    <property type="protein sequence ID" value="MBB4918065.1"/>
    <property type="molecule type" value="Genomic_DNA"/>
</dbReference>
<accession>A0A7W7QQW4</accession>
<evidence type="ECO:0008006" key="3">
    <source>
        <dbReference type="Google" id="ProtNLM"/>
    </source>
</evidence>
<name>A0A7W7QQW4_9ACTN</name>
<sequence>MTPQDDGLTGHVLDLDAVCHLLDVRSNYGREIVRQSVLRNTTLLLPAAAAQCVTALRPEQAEALLAVPVVTVGSLTAADVANAAGLGPKLTANLERHGTGPARGTDLVAVLAAAHAVLLAESRGGWRVITPTPHLYDDIPDVRLEILP</sequence>
<comment type="caution">
    <text evidence="1">The sequence shown here is derived from an EMBL/GenBank/DDBJ whole genome shotgun (WGS) entry which is preliminary data.</text>
</comment>
<evidence type="ECO:0000313" key="1">
    <source>
        <dbReference type="EMBL" id="MBB4918065.1"/>
    </source>
</evidence>
<protein>
    <recommendedName>
        <fullName evidence="3">PIN domain-containing protein</fullName>
    </recommendedName>
</protein>